<sequence length="65" mass="7131">MFKSRVGRLSVVSLLGVTLASFVSFSVYMVKLKDSCADQWRKAVVRLDKLLTAGNRSRGDVGVLV</sequence>
<dbReference type="EMBL" id="JAMDLY010000012">
    <property type="protein sequence ID" value="MCY9530537.1"/>
    <property type="molecule type" value="Genomic_DNA"/>
</dbReference>
<protein>
    <submittedName>
        <fullName evidence="1">Uncharacterized protein</fullName>
    </submittedName>
</protein>
<evidence type="ECO:0000313" key="1">
    <source>
        <dbReference type="EMBL" id="MCY9530537.1"/>
    </source>
</evidence>
<evidence type="ECO:0000313" key="2">
    <source>
        <dbReference type="Proteomes" id="UP001527090"/>
    </source>
</evidence>
<gene>
    <name evidence="1" type="ORF">M5X04_14540</name>
</gene>
<name>A0ABT4E9X6_PAEAL</name>
<reference evidence="1 2" key="1">
    <citation type="submission" date="2022-05" db="EMBL/GenBank/DDBJ databases">
        <title>Genome Sequencing of Bee-Associated Microbes.</title>
        <authorList>
            <person name="Dunlap C."/>
        </authorList>
    </citation>
    <scope>NUCLEOTIDE SEQUENCE [LARGE SCALE GENOMIC DNA]</scope>
    <source>
        <strain evidence="1 2">NRRL NRS-750</strain>
    </source>
</reference>
<dbReference type="RefSeq" id="WP_268632288.1">
    <property type="nucleotide sequence ID" value="NZ_JAMDLY010000012.1"/>
</dbReference>
<comment type="caution">
    <text evidence="1">The sequence shown here is derived from an EMBL/GenBank/DDBJ whole genome shotgun (WGS) entry which is preliminary data.</text>
</comment>
<dbReference type="Proteomes" id="UP001527090">
    <property type="component" value="Unassembled WGS sequence"/>
</dbReference>
<accession>A0ABT4E9X6</accession>
<organism evidence="1 2">
    <name type="scientific">Paenibacillus alvei</name>
    <name type="common">Bacillus alvei</name>
    <dbReference type="NCBI Taxonomy" id="44250"/>
    <lineage>
        <taxon>Bacteria</taxon>
        <taxon>Bacillati</taxon>
        <taxon>Bacillota</taxon>
        <taxon>Bacilli</taxon>
        <taxon>Bacillales</taxon>
        <taxon>Paenibacillaceae</taxon>
        <taxon>Paenibacillus</taxon>
    </lineage>
</organism>
<keyword evidence="2" id="KW-1185">Reference proteome</keyword>
<proteinExistence type="predicted"/>